<dbReference type="EMBL" id="VSSQ01051855">
    <property type="protein sequence ID" value="MPN05968.1"/>
    <property type="molecule type" value="Genomic_DNA"/>
</dbReference>
<evidence type="ECO:0000256" key="1">
    <source>
        <dbReference type="SAM" id="Phobius"/>
    </source>
</evidence>
<keyword evidence="1" id="KW-0812">Transmembrane</keyword>
<dbReference type="AlphaFoldDB" id="A0A645EV99"/>
<dbReference type="InterPro" id="IPR010539">
    <property type="entry name" value="BaxI_1-like"/>
</dbReference>
<organism evidence="2">
    <name type="scientific">bioreactor metagenome</name>
    <dbReference type="NCBI Taxonomy" id="1076179"/>
    <lineage>
        <taxon>unclassified sequences</taxon>
        <taxon>metagenomes</taxon>
        <taxon>ecological metagenomes</taxon>
    </lineage>
</organism>
<proteinExistence type="predicted"/>
<feature type="transmembrane region" description="Helical" evidence="1">
    <location>
        <begin position="7"/>
        <end position="25"/>
    </location>
</feature>
<dbReference type="PANTHER" id="PTHR41282">
    <property type="entry name" value="CONSERVED TRANSMEMBRANE PROTEIN-RELATED"/>
    <property type="match status" value="1"/>
</dbReference>
<name>A0A645EV99_9ZZZZ</name>
<protein>
    <recommendedName>
        <fullName evidence="3">Bax inhibitor-1/YccA family protein</fullName>
    </recommendedName>
</protein>
<feature type="transmembrane region" description="Helical" evidence="1">
    <location>
        <begin position="45"/>
        <end position="67"/>
    </location>
</feature>
<keyword evidence="1" id="KW-0472">Membrane</keyword>
<sequence length="74" mass="8140">MLHDGGPLSIGISIVIVLVAAFSLLMDFNFIEKASAAGAPKYMEWYGAFGLMVTIIWLYLEILKLLAKFASSRD</sequence>
<evidence type="ECO:0000313" key="2">
    <source>
        <dbReference type="EMBL" id="MPN05968.1"/>
    </source>
</evidence>
<dbReference type="PANTHER" id="PTHR41282:SF1">
    <property type="entry name" value="CONSERVED TRANSMEMBRANE PROTEIN-RELATED"/>
    <property type="match status" value="1"/>
</dbReference>
<accession>A0A645EV99</accession>
<dbReference type="Pfam" id="PF12811">
    <property type="entry name" value="BaxI_1"/>
    <property type="match status" value="1"/>
</dbReference>
<reference evidence="2" key="1">
    <citation type="submission" date="2019-08" db="EMBL/GenBank/DDBJ databases">
        <authorList>
            <person name="Kucharzyk K."/>
            <person name="Murdoch R.W."/>
            <person name="Higgins S."/>
            <person name="Loffler F."/>
        </authorList>
    </citation>
    <scope>NUCLEOTIDE SEQUENCE</scope>
</reference>
<evidence type="ECO:0008006" key="3">
    <source>
        <dbReference type="Google" id="ProtNLM"/>
    </source>
</evidence>
<gene>
    <name evidence="2" type="ORF">SDC9_153222</name>
</gene>
<comment type="caution">
    <text evidence="2">The sequence shown here is derived from an EMBL/GenBank/DDBJ whole genome shotgun (WGS) entry which is preliminary data.</text>
</comment>
<keyword evidence="1" id="KW-1133">Transmembrane helix</keyword>